<name>A0A2A4X6T0_UNCAE</name>
<reference evidence="2" key="1">
    <citation type="submission" date="2017-08" db="EMBL/GenBank/DDBJ databases">
        <title>A dynamic microbial community with high functional redundancy inhabits the cold, oxic subseafloor aquifer.</title>
        <authorList>
            <person name="Tully B.J."/>
            <person name="Wheat C.G."/>
            <person name="Glazer B.T."/>
            <person name="Huber J.A."/>
        </authorList>
    </citation>
    <scope>NUCLEOTIDE SEQUENCE [LARGE SCALE GENOMIC DNA]</scope>
</reference>
<dbReference type="AlphaFoldDB" id="A0A2A4X6T0"/>
<protein>
    <submittedName>
        <fullName evidence="1">Uncharacterized protein</fullName>
    </submittedName>
</protein>
<dbReference type="EMBL" id="NVUK01000012">
    <property type="protein sequence ID" value="PCI77829.1"/>
    <property type="molecule type" value="Genomic_DNA"/>
</dbReference>
<gene>
    <name evidence="1" type="ORF">COB21_02415</name>
</gene>
<comment type="caution">
    <text evidence="1">The sequence shown here is derived from an EMBL/GenBank/DDBJ whole genome shotgun (WGS) entry which is preliminary data.</text>
</comment>
<organism evidence="1 2">
    <name type="scientific">Aerophobetes bacterium</name>
    <dbReference type="NCBI Taxonomy" id="2030807"/>
    <lineage>
        <taxon>Bacteria</taxon>
        <taxon>Candidatus Aerophobota</taxon>
    </lineage>
</organism>
<sequence>MKMHRYFWILIACLMFLFISTKPSFLSSKGKSTALPSYIVNIKEKFEQGLMASFLDNWNEAYYKARKMWGFNDDLTRRKAISNIKKNQAFDPNNEQKESKSILFITQYKASLLELCSQYRNDPFAQEILTSLNFSLTPKEQKSIDYVANLSNKFLGDGESPLENALIRLDTEYWLKKIALTSALARGQFNPTDFRDNMIALELEKMRLMETACENTPYPDTSIASHVITTSILAPQLQALQWANVAILKQAKHAHEHQETPFEQELSALVQNSL</sequence>
<dbReference type="Proteomes" id="UP000218775">
    <property type="component" value="Unassembled WGS sequence"/>
</dbReference>
<accession>A0A2A4X6T0</accession>
<evidence type="ECO:0000313" key="1">
    <source>
        <dbReference type="EMBL" id="PCI77829.1"/>
    </source>
</evidence>
<proteinExistence type="predicted"/>
<evidence type="ECO:0000313" key="2">
    <source>
        <dbReference type="Proteomes" id="UP000218775"/>
    </source>
</evidence>